<dbReference type="Proteomes" id="UP000070444">
    <property type="component" value="Unassembled WGS sequence"/>
</dbReference>
<dbReference type="GO" id="GO:0098808">
    <property type="term" value="F:mRNA cap binding"/>
    <property type="evidence" value="ECO:0007669"/>
    <property type="project" value="UniProtKB-UniRule"/>
</dbReference>
<keyword evidence="3" id="KW-0694">RNA-binding</keyword>
<dbReference type="Pfam" id="PF05091">
    <property type="entry name" value="eIF-3_zeta"/>
    <property type="match status" value="1"/>
</dbReference>
<dbReference type="GO" id="GO:0001732">
    <property type="term" value="P:formation of cytoplasmic translation initiation complex"/>
    <property type="evidence" value="ECO:0007669"/>
    <property type="project" value="UniProtKB-UniRule"/>
</dbReference>
<organism evidence="7 8">
    <name type="scientific">Conidiobolus coronatus (strain ATCC 28846 / CBS 209.66 / NRRL 28638)</name>
    <name type="common">Delacroixia coronata</name>
    <dbReference type="NCBI Taxonomy" id="796925"/>
    <lineage>
        <taxon>Eukaryota</taxon>
        <taxon>Fungi</taxon>
        <taxon>Fungi incertae sedis</taxon>
        <taxon>Zoopagomycota</taxon>
        <taxon>Entomophthoromycotina</taxon>
        <taxon>Entomophthoromycetes</taxon>
        <taxon>Entomophthorales</taxon>
        <taxon>Ancylistaceae</taxon>
        <taxon>Conidiobolus</taxon>
    </lineage>
</organism>
<dbReference type="GO" id="GO:0071540">
    <property type="term" value="C:eukaryotic translation initiation factor 3 complex, eIF3e"/>
    <property type="evidence" value="ECO:0007669"/>
    <property type="project" value="EnsemblFungi"/>
</dbReference>
<gene>
    <name evidence="7" type="ORF">CONCODRAFT_68286</name>
</gene>
<name>A0A137PEY2_CONC2</name>
<feature type="compositionally biased region" description="Polar residues" evidence="6">
    <location>
        <begin position="52"/>
        <end position="61"/>
    </location>
</feature>
<evidence type="ECO:0000256" key="3">
    <source>
        <dbReference type="ARBA" id="ARBA00022884"/>
    </source>
</evidence>
<dbReference type="OrthoDB" id="16538at2759"/>
<feature type="region of interest" description="Disordered" evidence="6">
    <location>
        <begin position="49"/>
        <end position="74"/>
    </location>
</feature>
<dbReference type="EMBL" id="KQ964436">
    <property type="protein sequence ID" value="KXN73501.1"/>
    <property type="molecule type" value="Genomic_DNA"/>
</dbReference>
<comment type="subunit">
    <text evidence="5">Component of the eukaryotic translation initiation factor 3 (eIF-3) complex.</text>
</comment>
<comment type="subcellular location">
    <subcellularLocation>
        <location evidence="5">Cytoplasm</location>
    </subcellularLocation>
</comment>
<evidence type="ECO:0000313" key="7">
    <source>
        <dbReference type="EMBL" id="KXN73501.1"/>
    </source>
</evidence>
<protein>
    <recommendedName>
        <fullName evidence="5">Eukaryotic translation initiation factor 3 subunit D</fullName>
        <shortName evidence="5">eIF3d</shortName>
    </recommendedName>
</protein>
<dbReference type="PIRSF" id="PIRSF016281">
    <property type="entry name" value="EIF-3_zeta"/>
    <property type="match status" value="1"/>
</dbReference>
<evidence type="ECO:0000256" key="5">
    <source>
        <dbReference type="HAMAP-Rule" id="MF_03003"/>
    </source>
</evidence>
<accession>A0A137PEY2</accession>
<comment type="domain">
    <text evidence="5">The RNA gate region regulates mRNA cap recognition to prevent promiscuous mRNA-binding before assembly of eif3d into the full eukaryotic translation initiation factor 3 (eIF-3) complex.</text>
</comment>
<evidence type="ECO:0000313" key="8">
    <source>
        <dbReference type="Proteomes" id="UP000070444"/>
    </source>
</evidence>
<dbReference type="GO" id="GO:0003743">
    <property type="term" value="F:translation initiation factor activity"/>
    <property type="evidence" value="ECO:0007669"/>
    <property type="project" value="UniProtKB-UniRule"/>
</dbReference>
<feature type="region of interest" description="RNA gate" evidence="5">
    <location>
        <begin position="288"/>
        <end position="302"/>
    </location>
</feature>
<keyword evidence="2 5" id="KW-0396">Initiation factor</keyword>
<dbReference type="GO" id="GO:0002191">
    <property type="term" value="P:cap-dependent translational initiation"/>
    <property type="evidence" value="ECO:0007669"/>
    <property type="project" value="UniProtKB-UniRule"/>
</dbReference>
<keyword evidence="4 5" id="KW-0648">Protein biosynthesis</keyword>
<dbReference type="GO" id="GO:0071541">
    <property type="term" value="C:eukaryotic translation initiation factor 3 complex, eIF3m"/>
    <property type="evidence" value="ECO:0007669"/>
    <property type="project" value="EnsemblFungi"/>
</dbReference>
<evidence type="ECO:0000256" key="4">
    <source>
        <dbReference type="ARBA" id="ARBA00022917"/>
    </source>
</evidence>
<comment type="similarity">
    <text evidence="5">Belongs to the eIF-3 subunit D family.</text>
</comment>
<dbReference type="STRING" id="796925.A0A137PEY2"/>
<reference evidence="7 8" key="1">
    <citation type="journal article" date="2015" name="Genome Biol. Evol.">
        <title>Phylogenomic analyses indicate that early fungi evolved digesting cell walls of algal ancestors of land plants.</title>
        <authorList>
            <person name="Chang Y."/>
            <person name="Wang S."/>
            <person name="Sekimoto S."/>
            <person name="Aerts A.L."/>
            <person name="Choi C."/>
            <person name="Clum A."/>
            <person name="LaButti K.M."/>
            <person name="Lindquist E.A."/>
            <person name="Yee Ngan C."/>
            <person name="Ohm R.A."/>
            <person name="Salamov A.A."/>
            <person name="Grigoriev I.V."/>
            <person name="Spatafora J.W."/>
            <person name="Berbee M.L."/>
        </authorList>
    </citation>
    <scope>NUCLEOTIDE SEQUENCE [LARGE SCALE GENOMIC DNA]</scope>
    <source>
        <strain evidence="7 8">NRRL 28638</strain>
    </source>
</reference>
<feature type="compositionally biased region" description="Low complexity" evidence="6">
    <location>
        <begin position="130"/>
        <end position="145"/>
    </location>
</feature>
<evidence type="ECO:0000256" key="2">
    <source>
        <dbReference type="ARBA" id="ARBA00022540"/>
    </source>
</evidence>
<keyword evidence="8" id="KW-1185">Reference proteome</keyword>
<dbReference type="PANTHER" id="PTHR12399">
    <property type="entry name" value="EUKARYOTIC TRANSLATION INITIATION FACTOR 3 SUBUNIT 7"/>
    <property type="match status" value="1"/>
</dbReference>
<dbReference type="HAMAP" id="MF_03003">
    <property type="entry name" value="eIF3d"/>
    <property type="match status" value="1"/>
</dbReference>
<dbReference type="GO" id="GO:0016282">
    <property type="term" value="C:eukaryotic 43S preinitiation complex"/>
    <property type="evidence" value="ECO:0007669"/>
    <property type="project" value="UniProtKB-UniRule"/>
</dbReference>
<dbReference type="PANTHER" id="PTHR12399:SF0">
    <property type="entry name" value="EUKARYOTIC TRANSLATION INITIATION FACTOR 3 SUBUNIT D"/>
    <property type="match status" value="1"/>
</dbReference>
<evidence type="ECO:0000256" key="1">
    <source>
        <dbReference type="ARBA" id="ARBA00022490"/>
    </source>
</evidence>
<keyword evidence="1 5" id="KW-0963">Cytoplasm</keyword>
<dbReference type="InterPro" id="IPR007783">
    <property type="entry name" value="eIF3d"/>
</dbReference>
<proteinExistence type="inferred from homology"/>
<feature type="region of interest" description="Disordered" evidence="6">
    <location>
        <begin position="116"/>
        <end position="147"/>
    </location>
</feature>
<feature type="compositionally biased region" description="Polar residues" evidence="6">
    <location>
        <begin position="116"/>
        <end position="129"/>
    </location>
</feature>
<dbReference type="AlphaFoldDB" id="A0A137PEY2"/>
<dbReference type="GO" id="GO:0033290">
    <property type="term" value="C:eukaryotic 48S preinitiation complex"/>
    <property type="evidence" value="ECO:0007669"/>
    <property type="project" value="UniProtKB-UniRule"/>
</dbReference>
<evidence type="ECO:0000256" key="6">
    <source>
        <dbReference type="SAM" id="MobiDB-lite"/>
    </source>
</evidence>
<sequence length="550" mass="61895">MDLPNFKLPSINDKENGWGPQESILLEQFKDIPYAPFSKGDKLGRIADWGSSDANKSQQNEQGRRFNRNRDGYQAFGAGGANPFAYHHNEDESSFSLVDNRTTKKTYFRAGARNTTVRPGQRTNQASGPNANANRTFNNRNVPNANRKKYNWKDYNTKRVRDASIQIGSDWKVLEEIDINKLGKLNFPGVSEPKELNSYGFVNYYDRKFDRPTKSTGKLTQIELNKYNVTTSEDPVMQQLSKDDAGTVYITDAILSLLFCAPRSVYPWDIVINRVGDHVFFDKRDGGPLDFISVNENSVDPPSESDKDQINSVSALSEEATLINQYFASQVLDRTAKYDFANPNPFEDSADNESEPLMSCGYKYRAYELEEDFNVVVRGEVDAAFKKPNGETGFMKLCALNEFDSKSQGGLDWRQKLESSRGAVVATEMKNNNCKLARWAIQGVLGGAEQLKLGWVSRTKPKDNTNHELLATQVYKPKDFLTQLNFKFTNGWAILRALSLISLKLDEGKYILVKDPNTAIIRLYSLPQGSLDNVEQANDGSENVKDGQTA</sequence>
<comment type="function">
    <text evidence="5">mRNA cap-binding component of the eukaryotic translation initiation factor 3 (eIF-3) complex, which is involved in protein synthesis of a specialized repertoire of mRNAs and, together with other initiation factors, stimulates binding of mRNA and methionyl-tRNAi to the 40S ribosome. The eIF-3 complex specifically targets and initiates translation of a subset of mRNAs involved in cell proliferation. In the eIF-3 complex, eif3d specifically recognizes and binds the 7-methylguanosine cap of a subset of mRNAs.</text>
</comment>
<dbReference type="OMA" id="FMDKRDN"/>
<dbReference type="GO" id="GO:0005829">
    <property type="term" value="C:cytosol"/>
    <property type="evidence" value="ECO:0007669"/>
    <property type="project" value="EnsemblFungi"/>
</dbReference>
<feature type="compositionally biased region" description="Basic and acidic residues" evidence="6">
    <location>
        <begin position="62"/>
        <end position="71"/>
    </location>
</feature>